<dbReference type="EMBL" id="HBEC01000038">
    <property type="protein sequence ID" value="CAD8279981.1"/>
    <property type="molecule type" value="Transcribed_RNA"/>
</dbReference>
<comment type="similarity">
    <text evidence="1">Belongs to the ycf54 family.</text>
</comment>
<dbReference type="AlphaFoldDB" id="A0A7R9YQR7"/>
<dbReference type="InterPro" id="IPR038409">
    <property type="entry name" value="Ycf54-like_sf"/>
</dbReference>
<evidence type="ECO:0000256" key="1">
    <source>
        <dbReference type="ARBA" id="ARBA00043978"/>
    </source>
</evidence>
<proteinExistence type="inferred from homology"/>
<sequence>MSAAMRMSKNISSASSRRAATPVPAPRPPVAMRTMAQPVAPVAMAAAPRHAAATAAALPSARRSPVVAAAAAEAATTQGATATQYYAVVANMNFFFNDVQNESIAEQLRERVRFFKEINREIDFWLVPEPKWLDSKYPDLAKKVARPCVALVSTDKVWITFMKTRLDRVLRIELGAMEASEALAVGGEIPEKFEKPAKWTAPYSPYSAGWWNVFLPK</sequence>
<feature type="compositionally biased region" description="Low complexity" evidence="2">
    <location>
        <begin position="12"/>
        <end position="22"/>
    </location>
</feature>
<dbReference type="PANTHER" id="PTHR35319:SF2">
    <property type="entry name" value="YCF54"/>
    <property type="match status" value="1"/>
</dbReference>
<name>A0A7R9YQR7_9CHLO</name>
<dbReference type="PANTHER" id="PTHR35319">
    <property type="match status" value="1"/>
</dbReference>
<dbReference type="Gene3D" id="3.30.70.1860">
    <property type="entry name" value="Uncharacterised protein family Ycf54"/>
    <property type="match status" value="1"/>
</dbReference>
<gene>
    <name evidence="3" type="ORF">CEUR00632_LOCUS16</name>
</gene>
<evidence type="ECO:0000256" key="2">
    <source>
        <dbReference type="SAM" id="MobiDB-lite"/>
    </source>
</evidence>
<protein>
    <submittedName>
        <fullName evidence="3">Uncharacterized protein</fullName>
    </submittedName>
</protein>
<dbReference type="Pfam" id="PF10674">
    <property type="entry name" value="Ycf54"/>
    <property type="match status" value="1"/>
</dbReference>
<feature type="region of interest" description="Disordered" evidence="2">
    <location>
        <begin position="1"/>
        <end position="29"/>
    </location>
</feature>
<dbReference type="InterPro" id="IPR019616">
    <property type="entry name" value="Ycf54"/>
</dbReference>
<accession>A0A7R9YQR7</accession>
<evidence type="ECO:0000313" key="3">
    <source>
        <dbReference type="EMBL" id="CAD8279981.1"/>
    </source>
</evidence>
<reference evidence="3" key="1">
    <citation type="submission" date="2021-01" db="EMBL/GenBank/DDBJ databases">
        <authorList>
            <person name="Corre E."/>
            <person name="Pelletier E."/>
            <person name="Niang G."/>
            <person name="Scheremetjew M."/>
            <person name="Finn R."/>
            <person name="Kale V."/>
            <person name="Holt S."/>
            <person name="Cochrane G."/>
            <person name="Meng A."/>
            <person name="Brown T."/>
            <person name="Cohen L."/>
        </authorList>
    </citation>
    <scope>NUCLEOTIDE SEQUENCE</scope>
    <source>
        <strain evidence="3">CCMP219</strain>
    </source>
</reference>
<organism evidence="3">
    <name type="scientific">Chlamydomonas euryale</name>
    <dbReference type="NCBI Taxonomy" id="1486919"/>
    <lineage>
        <taxon>Eukaryota</taxon>
        <taxon>Viridiplantae</taxon>
        <taxon>Chlorophyta</taxon>
        <taxon>core chlorophytes</taxon>
        <taxon>Chlorophyceae</taxon>
        <taxon>CS clade</taxon>
        <taxon>Chlamydomonadales</taxon>
        <taxon>Chlamydomonadaceae</taxon>
        <taxon>Chlamydomonas</taxon>
    </lineage>
</organism>